<dbReference type="AlphaFoldDB" id="A0A0V0GQ98"/>
<keyword evidence="1" id="KW-0472">Membrane</keyword>
<feature type="transmembrane region" description="Helical" evidence="1">
    <location>
        <begin position="14"/>
        <end position="39"/>
    </location>
</feature>
<keyword evidence="1" id="KW-1133">Transmembrane helix</keyword>
<protein>
    <submittedName>
        <fullName evidence="2">Putative ovule protein</fullName>
    </submittedName>
</protein>
<proteinExistence type="predicted"/>
<evidence type="ECO:0000256" key="1">
    <source>
        <dbReference type="SAM" id="Phobius"/>
    </source>
</evidence>
<name>A0A0V0GQ98_SOLCH</name>
<accession>A0A0V0GQ98</accession>
<evidence type="ECO:0000313" key="2">
    <source>
        <dbReference type="EMBL" id="JAP09965.1"/>
    </source>
</evidence>
<reference evidence="2" key="1">
    <citation type="submission" date="2015-12" db="EMBL/GenBank/DDBJ databases">
        <title>Gene expression during late stages of embryo sac development: a critical building block for successful pollen-pistil interactions.</title>
        <authorList>
            <person name="Liu Y."/>
            <person name="Joly V."/>
            <person name="Sabar M."/>
            <person name="Matton D.P."/>
        </authorList>
    </citation>
    <scope>NUCLEOTIDE SEQUENCE</scope>
</reference>
<feature type="non-terminal residue" evidence="2">
    <location>
        <position position="1"/>
    </location>
</feature>
<sequence length="64" mass="7753">AIYNNLHNFNHPKLIIHLFVFLFFSLIILFFVFVFWNIVRYIILPNFILPISTVIRSHSLFLDM</sequence>
<organism evidence="2">
    <name type="scientific">Solanum chacoense</name>
    <name type="common">Chaco potato</name>
    <dbReference type="NCBI Taxonomy" id="4108"/>
    <lineage>
        <taxon>Eukaryota</taxon>
        <taxon>Viridiplantae</taxon>
        <taxon>Streptophyta</taxon>
        <taxon>Embryophyta</taxon>
        <taxon>Tracheophyta</taxon>
        <taxon>Spermatophyta</taxon>
        <taxon>Magnoliopsida</taxon>
        <taxon>eudicotyledons</taxon>
        <taxon>Gunneridae</taxon>
        <taxon>Pentapetalae</taxon>
        <taxon>asterids</taxon>
        <taxon>lamiids</taxon>
        <taxon>Solanales</taxon>
        <taxon>Solanaceae</taxon>
        <taxon>Solanoideae</taxon>
        <taxon>Solaneae</taxon>
        <taxon>Solanum</taxon>
    </lineage>
</organism>
<dbReference type="EMBL" id="GEDG01033991">
    <property type="protein sequence ID" value="JAP09965.1"/>
    <property type="molecule type" value="Transcribed_RNA"/>
</dbReference>
<keyword evidence="1" id="KW-0812">Transmembrane</keyword>